<accession>A0A0A9SWI4</accession>
<dbReference type="AlphaFoldDB" id="A0A0A9SWI4"/>
<dbReference type="EMBL" id="GBRH01242340">
    <property type="protein sequence ID" value="JAD55555.1"/>
    <property type="molecule type" value="Transcribed_RNA"/>
</dbReference>
<organism evidence="1">
    <name type="scientific">Arundo donax</name>
    <name type="common">Giant reed</name>
    <name type="synonym">Donax arundinaceus</name>
    <dbReference type="NCBI Taxonomy" id="35708"/>
    <lineage>
        <taxon>Eukaryota</taxon>
        <taxon>Viridiplantae</taxon>
        <taxon>Streptophyta</taxon>
        <taxon>Embryophyta</taxon>
        <taxon>Tracheophyta</taxon>
        <taxon>Spermatophyta</taxon>
        <taxon>Magnoliopsida</taxon>
        <taxon>Liliopsida</taxon>
        <taxon>Poales</taxon>
        <taxon>Poaceae</taxon>
        <taxon>PACMAD clade</taxon>
        <taxon>Arundinoideae</taxon>
        <taxon>Arundineae</taxon>
        <taxon>Arundo</taxon>
    </lineage>
</organism>
<name>A0A0A9SWI4_ARUDO</name>
<protein>
    <submittedName>
        <fullName evidence="1">Uncharacterized protein</fullName>
    </submittedName>
</protein>
<proteinExistence type="predicted"/>
<reference evidence="1" key="1">
    <citation type="submission" date="2014-09" db="EMBL/GenBank/DDBJ databases">
        <authorList>
            <person name="Magalhaes I.L.F."/>
            <person name="Oliveira U."/>
            <person name="Santos F.R."/>
            <person name="Vidigal T.H.D.A."/>
            <person name="Brescovit A.D."/>
            <person name="Santos A.J."/>
        </authorList>
    </citation>
    <scope>NUCLEOTIDE SEQUENCE</scope>
    <source>
        <tissue evidence="1">Shoot tissue taken approximately 20 cm above the soil surface</tissue>
    </source>
</reference>
<sequence length="16" mass="2118">MAYWTKFIIFLFTWYS</sequence>
<reference evidence="1" key="2">
    <citation type="journal article" date="2015" name="Data Brief">
        <title>Shoot transcriptome of the giant reed, Arundo donax.</title>
        <authorList>
            <person name="Barrero R.A."/>
            <person name="Guerrero F.D."/>
            <person name="Moolhuijzen P."/>
            <person name="Goolsby J.A."/>
            <person name="Tidwell J."/>
            <person name="Bellgard S.E."/>
            <person name="Bellgard M.I."/>
        </authorList>
    </citation>
    <scope>NUCLEOTIDE SEQUENCE</scope>
    <source>
        <tissue evidence="1">Shoot tissue taken approximately 20 cm above the soil surface</tissue>
    </source>
</reference>
<evidence type="ECO:0000313" key="1">
    <source>
        <dbReference type="EMBL" id="JAD55555.1"/>
    </source>
</evidence>